<dbReference type="PANTHER" id="PTHR36484">
    <property type="entry name" value="OS01G0558700 PROTEIN"/>
    <property type="match status" value="1"/>
</dbReference>
<dbReference type="PANTHER" id="PTHR36484:SF2">
    <property type="entry name" value="OS01G0558700 PROTEIN"/>
    <property type="match status" value="1"/>
</dbReference>
<dbReference type="Proteomes" id="UP001634007">
    <property type="component" value="Unassembled WGS sequence"/>
</dbReference>
<evidence type="ECO:0000313" key="2">
    <source>
        <dbReference type="EMBL" id="KAL3720887.1"/>
    </source>
</evidence>
<comment type="caution">
    <text evidence="2">The sequence shown here is derived from an EMBL/GenBank/DDBJ whole genome shotgun (WGS) entry which is preliminary data.</text>
</comment>
<keyword evidence="3" id="KW-1185">Reference proteome</keyword>
<reference evidence="2 3" key="1">
    <citation type="submission" date="2024-11" db="EMBL/GenBank/DDBJ databases">
        <title>Chromosome-level genome assembly of Eucalyptus globulus Labill. provides insights into its genome evolution.</title>
        <authorList>
            <person name="Li X."/>
        </authorList>
    </citation>
    <scope>NUCLEOTIDE SEQUENCE [LARGE SCALE GENOMIC DNA]</scope>
    <source>
        <strain evidence="2">CL2024</strain>
        <tissue evidence="2">Fresh tender leaves</tissue>
    </source>
</reference>
<accession>A0ABD3J073</accession>
<evidence type="ECO:0000313" key="3">
    <source>
        <dbReference type="Proteomes" id="UP001634007"/>
    </source>
</evidence>
<gene>
    <name evidence="2" type="ORF">ACJRO7_005660</name>
</gene>
<proteinExistence type="predicted"/>
<dbReference type="AlphaFoldDB" id="A0ABD3J073"/>
<protein>
    <submittedName>
        <fullName evidence="2">Uncharacterized protein</fullName>
    </submittedName>
</protein>
<name>A0ABD3J073_EUCGL</name>
<evidence type="ECO:0000256" key="1">
    <source>
        <dbReference type="SAM" id="MobiDB-lite"/>
    </source>
</evidence>
<dbReference type="EMBL" id="JBJKBG010000010">
    <property type="protein sequence ID" value="KAL3720887.1"/>
    <property type="molecule type" value="Genomic_DNA"/>
</dbReference>
<feature type="compositionally biased region" description="Polar residues" evidence="1">
    <location>
        <begin position="25"/>
        <end position="44"/>
    </location>
</feature>
<sequence length="112" mass="12064">MSVKKILSVNGEKAGKSAIPARKTLSLNSDNRTSSPEAMDSSNGAVALKKRRTDKCFSFSEINIEKPAGSTSLKDVDSNKLKAEIKRWAKAVVKYARQVSDRFARSSSNGGG</sequence>
<feature type="region of interest" description="Disordered" evidence="1">
    <location>
        <begin position="1"/>
        <end position="45"/>
    </location>
</feature>
<organism evidence="2 3">
    <name type="scientific">Eucalyptus globulus</name>
    <name type="common">Tasmanian blue gum</name>
    <dbReference type="NCBI Taxonomy" id="34317"/>
    <lineage>
        <taxon>Eukaryota</taxon>
        <taxon>Viridiplantae</taxon>
        <taxon>Streptophyta</taxon>
        <taxon>Embryophyta</taxon>
        <taxon>Tracheophyta</taxon>
        <taxon>Spermatophyta</taxon>
        <taxon>Magnoliopsida</taxon>
        <taxon>eudicotyledons</taxon>
        <taxon>Gunneridae</taxon>
        <taxon>Pentapetalae</taxon>
        <taxon>rosids</taxon>
        <taxon>malvids</taxon>
        <taxon>Myrtales</taxon>
        <taxon>Myrtaceae</taxon>
        <taxon>Myrtoideae</taxon>
        <taxon>Eucalypteae</taxon>
        <taxon>Eucalyptus</taxon>
    </lineage>
</organism>